<dbReference type="AlphaFoldDB" id="A0A6N7Z651"/>
<dbReference type="InterPro" id="IPR011008">
    <property type="entry name" value="Dimeric_a/b-barrel"/>
</dbReference>
<evidence type="ECO:0000313" key="2">
    <source>
        <dbReference type="EMBL" id="MTD54976.1"/>
    </source>
</evidence>
<dbReference type="Gene3D" id="3.30.70.100">
    <property type="match status" value="1"/>
</dbReference>
<sequence>MVKVVVICKRKPGVSLGEFNEHWRTTHARLVTRLATTLNVGRYVQSYRGGSEAIARFVEERGWSNGDYDAITELWFDSAESLAAAFSSPEGLAALKELHEDEARIVDMPSVLAWVTEENVVLDKTKGA</sequence>
<feature type="domain" description="EthD" evidence="1">
    <location>
        <begin position="11"/>
        <end position="108"/>
    </location>
</feature>
<reference evidence="2 3" key="1">
    <citation type="submission" date="2019-11" db="EMBL/GenBank/DDBJ databases">
        <title>Draft genome of Amycolatopsis RM579.</title>
        <authorList>
            <person name="Duangmal K."/>
            <person name="Mingma R."/>
        </authorList>
    </citation>
    <scope>NUCLEOTIDE SEQUENCE [LARGE SCALE GENOMIC DNA]</scope>
    <source>
        <strain evidence="2 3">RM579</strain>
    </source>
</reference>
<dbReference type="EMBL" id="WMBA01000016">
    <property type="protein sequence ID" value="MTD54976.1"/>
    <property type="molecule type" value="Genomic_DNA"/>
</dbReference>
<dbReference type="InterPro" id="IPR009799">
    <property type="entry name" value="EthD_dom"/>
</dbReference>
<dbReference type="RefSeq" id="WP_154757171.1">
    <property type="nucleotide sequence ID" value="NZ_WMBA01000016.1"/>
</dbReference>
<dbReference type="Proteomes" id="UP000440096">
    <property type="component" value="Unassembled WGS sequence"/>
</dbReference>
<evidence type="ECO:0000313" key="3">
    <source>
        <dbReference type="Proteomes" id="UP000440096"/>
    </source>
</evidence>
<dbReference type="NCBIfam" id="TIGR02118">
    <property type="entry name" value="EthD family reductase"/>
    <property type="match status" value="1"/>
</dbReference>
<keyword evidence="3" id="KW-1185">Reference proteome</keyword>
<proteinExistence type="predicted"/>
<organism evidence="2 3">
    <name type="scientific">Amycolatopsis pithecellobii</name>
    <dbReference type="NCBI Taxonomy" id="664692"/>
    <lineage>
        <taxon>Bacteria</taxon>
        <taxon>Bacillati</taxon>
        <taxon>Actinomycetota</taxon>
        <taxon>Actinomycetes</taxon>
        <taxon>Pseudonocardiales</taxon>
        <taxon>Pseudonocardiaceae</taxon>
        <taxon>Amycolatopsis</taxon>
    </lineage>
</organism>
<comment type="caution">
    <text evidence="2">The sequence shown here is derived from an EMBL/GenBank/DDBJ whole genome shotgun (WGS) entry which is preliminary data.</text>
</comment>
<protein>
    <submittedName>
        <fullName evidence="2">EthD family reductase</fullName>
    </submittedName>
</protein>
<evidence type="ECO:0000259" key="1">
    <source>
        <dbReference type="Pfam" id="PF07110"/>
    </source>
</evidence>
<dbReference type="GO" id="GO:0016491">
    <property type="term" value="F:oxidoreductase activity"/>
    <property type="evidence" value="ECO:0007669"/>
    <property type="project" value="InterPro"/>
</dbReference>
<accession>A0A6N7Z651</accession>
<dbReference type="SUPFAM" id="SSF54909">
    <property type="entry name" value="Dimeric alpha+beta barrel"/>
    <property type="match status" value="1"/>
</dbReference>
<dbReference type="Pfam" id="PF07110">
    <property type="entry name" value="EthD"/>
    <property type="match status" value="1"/>
</dbReference>
<gene>
    <name evidence="2" type="ORF">GKO32_13450</name>
</gene>
<name>A0A6N7Z651_9PSEU</name>
<dbReference type="OrthoDB" id="2613214at2"/>